<dbReference type="EMBL" id="LAXJ01000030">
    <property type="protein sequence ID" value="KRS10498.1"/>
    <property type="molecule type" value="Genomic_DNA"/>
</dbReference>
<name>A0A0T5NNH3_9RHOB</name>
<dbReference type="RefSeq" id="WP_057796716.1">
    <property type="nucleotide sequence ID" value="NZ_LAXJ01000030.1"/>
</dbReference>
<accession>A0A0T5NNH3</accession>
<evidence type="ECO:0008006" key="3">
    <source>
        <dbReference type="Google" id="ProtNLM"/>
    </source>
</evidence>
<organism evidence="1 2">
    <name type="scientific">Roseovarius atlanticus</name>
    <dbReference type="NCBI Taxonomy" id="1641875"/>
    <lineage>
        <taxon>Bacteria</taxon>
        <taxon>Pseudomonadati</taxon>
        <taxon>Pseudomonadota</taxon>
        <taxon>Alphaproteobacteria</taxon>
        <taxon>Rhodobacterales</taxon>
        <taxon>Roseobacteraceae</taxon>
        <taxon>Roseovarius</taxon>
    </lineage>
</organism>
<dbReference type="GO" id="GO:0015035">
    <property type="term" value="F:protein-disulfide reductase activity"/>
    <property type="evidence" value="ECO:0007669"/>
    <property type="project" value="InterPro"/>
</dbReference>
<dbReference type="InterPro" id="IPR007263">
    <property type="entry name" value="DCC1-like"/>
</dbReference>
<reference evidence="1 2" key="1">
    <citation type="submission" date="2015-04" db="EMBL/GenBank/DDBJ databases">
        <title>The draft genome sequence of Roseovarius sp.R12b.</title>
        <authorList>
            <person name="Li G."/>
            <person name="Lai Q."/>
            <person name="Shao Z."/>
            <person name="Yan P."/>
        </authorList>
    </citation>
    <scope>NUCLEOTIDE SEQUENCE [LARGE SCALE GENOMIC DNA]</scope>
    <source>
        <strain evidence="1 2">R12B</strain>
    </source>
</reference>
<proteinExistence type="predicted"/>
<keyword evidence="2" id="KW-1185">Reference proteome</keyword>
<evidence type="ECO:0000313" key="1">
    <source>
        <dbReference type="EMBL" id="KRS10498.1"/>
    </source>
</evidence>
<evidence type="ECO:0000313" key="2">
    <source>
        <dbReference type="Proteomes" id="UP000051295"/>
    </source>
</evidence>
<gene>
    <name evidence="1" type="ORF">XM53_20750</name>
</gene>
<dbReference type="AlphaFoldDB" id="A0A0T5NNH3"/>
<protein>
    <recommendedName>
        <fullName evidence="3">Thiol-disulfide oxidoreductase</fullName>
    </recommendedName>
</protein>
<dbReference type="OrthoDB" id="9785438at2"/>
<sequence>MHNGLTIIYDGHCPFCSSYVSVLNLRRSVGRVDLVDARSEDPRLADALLNEFDLDDGMVAIWEGRYFHGRDAVHLLAKLAAPTGFWNDLQRRAFASPRRAAAIYPCLAAGRRLFLRLAGRPLIADSTKSSNRGE</sequence>
<dbReference type="Pfam" id="PF04134">
    <property type="entry name" value="DCC1-like"/>
    <property type="match status" value="1"/>
</dbReference>
<dbReference type="PATRIC" id="fig|1641875.4.peg.3219"/>
<comment type="caution">
    <text evidence="1">The sequence shown here is derived from an EMBL/GenBank/DDBJ whole genome shotgun (WGS) entry which is preliminary data.</text>
</comment>
<dbReference type="Proteomes" id="UP000051295">
    <property type="component" value="Unassembled WGS sequence"/>
</dbReference>
<dbReference type="STRING" id="1641875.XM53_20750"/>